<sequence length="184" mass="21032">MQKCQDLRNLDTCDNFRSFAVIDRGCDDVEPAALDPYNMFFYYTHPRTSHNRLSTELVHAARARARRATPTTRRSETFTPVGLRCTNSKSLLQAPVHRTSSSKSQSTSLQCSRCRLTCPLRAGAYKVVSFPFFMEDNYLFVSESKISTSIFGYTFKLELYSKEVRERGAEKEGRGGDAHRITYK</sequence>
<evidence type="ECO:0000313" key="2">
    <source>
        <dbReference type="Proteomes" id="UP000299102"/>
    </source>
</evidence>
<gene>
    <name evidence="1" type="ORF">EVAR_86345_1</name>
</gene>
<organism evidence="1 2">
    <name type="scientific">Eumeta variegata</name>
    <name type="common">Bagworm moth</name>
    <name type="synonym">Eumeta japonica</name>
    <dbReference type="NCBI Taxonomy" id="151549"/>
    <lineage>
        <taxon>Eukaryota</taxon>
        <taxon>Metazoa</taxon>
        <taxon>Ecdysozoa</taxon>
        <taxon>Arthropoda</taxon>
        <taxon>Hexapoda</taxon>
        <taxon>Insecta</taxon>
        <taxon>Pterygota</taxon>
        <taxon>Neoptera</taxon>
        <taxon>Endopterygota</taxon>
        <taxon>Lepidoptera</taxon>
        <taxon>Glossata</taxon>
        <taxon>Ditrysia</taxon>
        <taxon>Tineoidea</taxon>
        <taxon>Psychidae</taxon>
        <taxon>Oiketicinae</taxon>
        <taxon>Eumeta</taxon>
    </lineage>
</organism>
<reference evidence="1 2" key="1">
    <citation type="journal article" date="2019" name="Commun. Biol.">
        <title>The bagworm genome reveals a unique fibroin gene that provides high tensile strength.</title>
        <authorList>
            <person name="Kono N."/>
            <person name="Nakamura H."/>
            <person name="Ohtoshi R."/>
            <person name="Tomita M."/>
            <person name="Numata K."/>
            <person name="Arakawa K."/>
        </authorList>
    </citation>
    <scope>NUCLEOTIDE SEQUENCE [LARGE SCALE GENOMIC DNA]</scope>
</reference>
<keyword evidence="2" id="KW-1185">Reference proteome</keyword>
<dbReference type="Proteomes" id="UP000299102">
    <property type="component" value="Unassembled WGS sequence"/>
</dbReference>
<dbReference type="EMBL" id="BGZK01000728">
    <property type="protein sequence ID" value="GBP58183.1"/>
    <property type="molecule type" value="Genomic_DNA"/>
</dbReference>
<dbReference type="OrthoDB" id="8188508at2759"/>
<name>A0A4C1X4V7_EUMVA</name>
<comment type="caution">
    <text evidence="1">The sequence shown here is derived from an EMBL/GenBank/DDBJ whole genome shotgun (WGS) entry which is preliminary data.</text>
</comment>
<proteinExistence type="predicted"/>
<evidence type="ECO:0000313" key="1">
    <source>
        <dbReference type="EMBL" id="GBP58183.1"/>
    </source>
</evidence>
<dbReference type="AlphaFoldDB" id="A0A4C1X4V7"/>
<protein>
    <submittedName>
        <fullName evidence="1">Uncharacterized protein</fullName>
    </submittedName>
</protein>
<accession>A0A4C1X4V7</accession>